<keyword evidence="2" id="KW-1133">Transmembrane helix</keyword>
<evidence type="ECO:0000256" key="2">
    <source>
        <dbReference type="SAM" id="Phobius"/>
    </source>
</evidence>
<reference evidence="3 4" key="1">
    <citation type="journal article" date="2017" name="FEMS Microbiol. Ecol.">
        <title>Reconstructed genomes of novel Dehalococcoides mccartyi strains from 1,2,3,4-tetrachlorodibenzo-p-dioxin-dechlorinating enrichment cultures reveal divergent reductive dehalogenase gene profiles.</title>
        <authorList>
            <person name="Dam H.T."/>
            <person name="Vollmers J."/>
            <person name="Kaster A.K."/>
            <person name="Haggblom M.M."/>
        </authorList>
    </citation>
    <scope>NUCLEOTIDE SEQUENCE [LARGE SCALE GENOMIC DNA]</scope>
    <source>
        <strain evidence="3 4">H1-3-2.001</strain>
    </source>
</reference>
<feature type="transmembrane region" description="Helical" evidence="2">
    <location>
        <begin position="47"/>
        <end position="67"/>
    </location>
</feature>
<name>A0A2J1DWC0_9CHLR</name>
<sequence length="97" mass="11032">MADPLDPPDPFDQAESKKDPDNNPMEKICKTINNICETTDKVSSTLFTVFKVIIIIFILVIVSRWIFDQDESIIVQPFETNIEMNDSDAVLKSEDLP</sequence>
<keyword evidence="2" id="KW-0812">Transmembrane</keyword>
<evidence type="ECO:0000313" key="4">
    <source>
        <dbReference type="Proteomes" id="UP000233649"/>
    </source>
</evidence>
<feature type="compositionally biased region" description="Pro residues" evidence="1">
    <location>
        <begin position="1"/>
        <end position="10"/>
    </location>
</feature>
<protein>
    <submittedName>
        <fullName evidence="3">Uncharacterized protein</fullName>
    </submittedName>
</protein>
<proteinExistence type="predicted"/>
<accession>A0A2J1DWC0</accession>
<dbReference type="Proteomes" id="UP000233649">
    <property type="component" value="Unassembled WGS sequence"/>
</dbReference>
<evidence type="ECO:0000313" key="3">
    <source>
        <dbReference type="EMBL" id="PKH46435.1"/>
    </source>
</evidence>
<organism evidence="3 4">
    <name type="scientific">Dehalococcoides mccartyi</name>
    <dbReference type="NCBI Taxonomy" id="61435"/>
    <lineage>
        <taxon>Bacteria</taxon>
        <taxon>Bacillati</taxon>
        <taxon>Chloroflexota</taxon>
        <taxon>Dehalococcoidia</taxon>
        <taxon>Dehalococcoidales</taxon>
        <taxon>Dehalococcoidaceae</taxon>
        <taxon>Dehalococcoides</taxon>
    </lineage>
</organism>
<comment type="caution">
    <text evidence="3">The sequence shown here is derived from an EMBL/GenBank/DDBJ whole genome shotgun (WGS) entry which is preliminary data.</text>
</comment>
<keyword evidence="2" id="KW-0472">Membrane</keyword>
<feature type="region of interest" description="Disordered" evidence="1">
    <location>
        <begin position="1"/>
        <end position="25"/>
    </location>
</feature>
<evidence type="ECO:0000256" key="1">
    <source>
        <dbReference type="SAM" id="MobiDB-lite"/>
    </source>
</evidence>
<dbReference type="EMBL" id="PHFD01000211">
    <property type="protein sequence ID" value="PKH46435.1"/>
    <property type="molecule type" value="Genomic_DNA"/>
</dbReference>
<gene>
    <name evidence="3" type="ORF">CVH13_01096</name>
</gene>
<dbReference type="AlphaFoldDB" id="A0A2J1DWC0"/>